<dbReference type="Pfam" id="PF16734">
    <property type="entry name" value="Pilin_GH"/>
    <property type="match status" value="1"/>
</dbReference>
<protein>
    <submittedName>
        <fullName evidence="6">PilE-like protein</fullName>
    </submittedName>
</protein>
<dbReference type="Pfam" id="PF07963">
    <property type="entry name" value="N_methyl"/>
    <property type="match status" value="1"/>
</dbReference>
<evidence type="ECO:0000313" key="7">
    <source>
        <dbReference type="Proteomes" id="UP000001029"/>
    </source>
</evidence>
<sequence length="158" mass="17355">MKKGFTLIELLVVVLIIGILAAIALPQYTKAVDRARASEAVLILKAMVDAQERYYLANGFYAKSIDDLDIDVPATTKNFTFGIESGTGRYVSATPVKFNGYSFEFHTDHGAPTTPLYHGARWCRATTSNEKAKSMCLSMGGKLSTRISHGTTTYYDLN</sequence>
<dbReference type="PANTHER" id="PTHR30093">
    <property type="entry name" value="GENERAL SECRETION PATHWAY PROTEIN G"/>
    <property type="match status" value="1"/>
</dbReference>
<dbReference type="EMBL" id="CP001055">
    <property type="protein sequence ID" value="ACC98172.1"/>
    <property type="molecule type" value="Genomic_DNA"/>
</dbReference>
<dbReference type="InterPro" id="IPR031975">
    <property type="entry name" value="Pilin_GH"/>
</dbReference>
<dbReference type="GO" id="GO:0016020">
    <property type="term" value="C:membrane"/>
    <property type="evidence" value="ECO:0007669"/>
    <property type="project" value="UniProtKB-SubCell"/>
</dbReference>
<dbReference type="Gene3D" id="3.30.700.10">
    <property type="entry name" value="Glycoprotein, Type 4 Pilin"/>
    <property type="match status" value="1"/>
</dbReference>
<dbReference type="InterPro" id="IPR000983">
    <property type="entry name" value="Bac_GSPG_pilin"/>
</dbReference>
<dbReference type="AlphaFoldDB" id="B2KC45"/>
<dbReference type="InterPro" id="IPR012902">
    <property type="entry name" value="N_methyl_site"/>
</dbReference>
<dbReference type="PANTHER" id="PTHR30093:SF44">
    <property type="entry name" value="TYPE II SECRETION SYSTEM CORE PROTEIN G"/>
    <property type="match status" value="1"/>
</dbReference>
<dbReference type="PRINTS" id="PR00813">
    <property type="entry name" value="BCTERIALGSPG"/>
</dbReference>
<dbReference type="KEGG" id="emi:Emin_0617"/>
<evidence type="ECO:0000256" key="1">
    <source>
        <dbReference type="ARBA" id="ARBA00004167"/>
    </source>
</evidence>
<dbReference type="STRING" id="445932.Emin_0617"/>
<evidence type="ECO:0000256" key="5">
    <source>
        <dbReference type="ARBA" id="ARBA00023136"/>
    </source>
</evidence>
<dbReference type="InterPro" id="IPR045584">
    <property type="entry name" value="Pilin-like"/>
</dbReference>
<keyword evidence="5" id="KW-0472">Membrane</keyword>
<dbReference type="GO" id="GO:0015628">
    <property type="term" value="P:protein secretion by the type II secretion system"/>
    <property type="evidence" value="ECO:0007669"/>
    <property type="project" value="InterPro"/>
</dbReference>
<evidence type="ECO:0000256" key="3">
    <source>
        <dbReference type="ARBA" id="ARBA00022692"/>
    </source>
</evidence>
<evidence type="ECO:0000256" key="2">
    <source>
        <dbReference type="ARBA" id="ARBA00022481"/>
    </source>
</evidence>
<evidence type="ECO:0000313" key="6">
    <source>
        <dbReference type="EMBL" id="ACC98172.1"/>
    </source>
</evidence>
<name>B2KC45_ELUMP</name>
<evidence type="ECO:0000256" key="4">
    <source>
        <dbReference type="ARBA" id="ARBA00022989"/>
    </source>
</evidence>
<dbReference type="HOGENOM" id="CLU_091705_3_0_0"/>
<accession>B2KC45</accession>
<keyword evidence="3" id="KW-0812">Transmembrane</keyword>
<gene>
    <name evidence="6" type="ordered locus">Emin_0617</name>
</gene>
<dbReference type="GO" id="GO:0015627">
    <property type="term" value="C:type II protein secretion system complex"/>
    <property type="evidence" value="ECO:0007669"/>
    <property type="project" value="InterPro"/>
</dbReference>
<comment type="subcellular location">
    <subcellularLocation>
        <location evidence="1">Membrane</location>
        <topology evidence="1">Single-pass membrane protein</topology>
    </subcellularLocation>
</comment>
<reference evidence="6 7" key="1">
    <citation type="journal article" date="2009" name="Appl. Environ. Microbiol.">
        <title>Genomic analysis of 'Elusimicrobium minutum,' the first cultivated representative of the phylum 'Elusimicrobia' (formerly termite group 1).</title>
        <authorList>
            <person name="Herlemann D.P.R."/>
            <person name="Geissinger O."/>
            <person name="Ikeda-Ohtsubo W."/>
            <person name="Kunin V."/>
            <person name="Sun H."/>
            <person name="Lapidus A."/>
            <person name="Hugenholtz P."/>
            <person name="Brune A."/>
        </authorList>
    </citation>
    <scope>NUCLEOTIDE SEQUENCE [LARGE SCALE GENOMIC DNA]</scope>
    <source>
        <strain evidence="6 7">Pei191</strain>
    </source>
</reference>
<keyword evidence="4" id="KW-1133">Transmembrane helix</keyword>
<dbReference type="PROSITE" id="PS00409">
    <property type="entry name" value="PROKAR_NTER_METHYL"/>
    <property type="match status" value="1"/>
</dbReference>
<dbReference type="RefSeq" id="WP_012414787.1">
    <property type="nucleotide sequence ID" value="NC_010644.1"/>
</dbReference>
<keyword evidence="2" id="KW-0488">Methylation</keyword>
<dbReference type="OrthoDB" id="9927481at2"/>
<keyword evidence="7" id="KW-1185">Reference proteome</keyword>
<dbReference type="Proteomes" id="UP000001029">
    <property type="component" value="Chromosome"/>
</dbReference>
<organism evidence="6 7">
    <name type="scientific">Elusimicrobium minutum (strain Pei191)</name>
    <dbReference type="NCBI Taxonomy" id="445932"/>
    <lineage>
        <taxon>Bacteria</taxon>
        <taxon>Pseudomonadati</taxon>
        <taxon>Elusimicrobiota</taxon>
        <taxon>Elusimicrobia</taxon>
        <taxon>Elusimicrobiales</taxon>
        <taxon>Elusimicrobiaceae</taxon>
        <taxon>Elusimicrobium</taxon>
    </lineage>
</organism>
<dbReference type="SUPFAM" id="SSF54523">
    <property type="entry name" value="Pili subunits"/>
    <property type="match status" value="1"/>
</dbReference>
<proteinExistence type="predicted"/>
<dbReference type="NCBIfam" id="TIGR02532">
    <property type="entry name" value="IV_pilin_GFxxxE"/>
    <property type="match status" value="1"/>
</dbReference>